<dbReference type="AlphaFoldDB" id="B4W243"/>
<organism evidence="1 2">
    <name type="scientific">Coleofasciculus chthonoplastes PCC 7420</name>
    <dbReference type="NCBI Taxonomy" id="118168"/>
    <lineage>
        <taxon>Bacteria</taxon>
        <taxon>Bacillati</taxon>
        <taxon>Cyanobacteriota</taxon>
        <taxon>Cyanophyceae</taxon>
        <taxon>Coleofasciculales</taxon>
        <taxon>Coleofasciculaceae</taxon>
        <taxon>Coleofasciculus</taxon>
    </lineage>
</organism>
<dbReference type="eggNOG" id="ENOG50346XI">
    <property type="taxonomic scope" value="Bacteria"/>
</dbReference>
<sequence length="77" mass="8499">MSKKMNNKTKIIKETFGSPDEEGYYSGAYIFSDGTAEFVCGYQAPIGKSNGSEEYYNVMPATPQQVYAKYGKSEDSA</sequence>
<dbReference type="EMBL" id="DS989870">
    <property type="protein sequence ID" value="EDX71676.1"/>
    <property type="molecule type" value="Genomic_DNA"/>
</dbReference>
<keyword evidence="2" id="KW-1185">Reference proteome</keyword>
<dbReference type="HOGENOM" id="CLU_2700655_0_0_3"/>
<dbReference type="Proteomes" id="UP000003835">
    <property type="component" value="Unassembled WGS sequence"/>
</dbReference>
<evidence type="ECO:0000313" key="2">
    <source>
        <dbReference type="Proteomes" id="UP000003835"/>
    </source>
</evidence>
<accession>B4W243</accession>
<reference evidence="1 2" key="1">
    <citation type="submission" date="2008-07" db="EMBL/GenBank/DDBJ databases">
        <authorList>
            <person name="Tandeau de Marsac N."/>
            <person name="Ferriera S."/>
            <person name="Johnson J."/>
            <person name="Kravitz S."/>
            <person name="Beeson K."/>
            <person name="Sutton G."/>
            <person name="Rogers Y.-H."/>
            <person name="Friedman R."/>
            <person name="Frazier M."/>
            <person name="Venter J.C."/>
        </authorList>
    </citation>
    <scope>NUCLEOTIDE SEQUENCE [LARGE SCALE GENOMIC DNA]</scope>
    <source>
        <strain evidence="1 2">PCC 7420</strain>
    </source>
</reference>
<gene>
    <name evidence="1" type="ORF">MC7420_2342</name>
</gene>
<protein>
    <submittedName>
        <fullName evidence="1">Uncharacterized protein</fullName>
    </submittedName>
</protein>
<name>B4W243_9CYAN</name>
<evidence type="ECO:0000313" key="1">
    <source>
        <dbReference type="EMBL" id="EDX71676.1"/>
    </source>
</evidence>
<proteinExistence type="predicted"/>